<organism evidence="4 5">
    <name type="scientific">Brevibacillus reuszeri</name>
    <dbReference type="NCBI Taxonomy" id="54915"/>
    <lineage>
        <taxon>Bacteria</taxon>
        <taxon>Bacillati</taxon>
        <taxon>Bacillota</taxon>
        <taxon>Bacilli</taxon>
        <taxon>Bacillales</taxon>
        <taxon>Paenibacillaceae</taxon>
        <taxon>Brevibacillus</taxon>
    </lineage>
</organism>
<dbReference type="EMBL" id="LGIQ01000011">
    <property type="protein sequence ID" value="KNB70169.1"/>
    <property type="molecule type" value="Genomic_DNA"/>
</dbReference>
<name>A0A0K9YN76_9BACL</name>
<keyword evidence="4" id="KW-0645">Protease</keyword>
<reference evidence="5" key="1">
    <citation type="submission" date="2015-07" db="EMBL/GenBank/DDBJ databases">
        <title>Genome sequencing project for genomic taxonomy and phylogenomics of Bacillus-like bacteria.</title>
        <authorList>
            <person name="Liu B."/>
            <person name="Wang J."/>
            <person name="Zhu Y."/>
            <person name="Liu G."/>
            <person name="Chen Q."/>
            <person name="Chen Z."/>
            <person name="Lan J."/>
            <person name="Che J."/>
            <person name="Ge C."/>
            <person name="Shi H."/>
            <person name="Pan Z."/>
            <person name="Liu X."/>
        </authorList>
    </citation>
    <scope>NUCLEOTIDE SEQUENCE [LARGE SCALE GENOMIC DNA]</scope>
    <source>
        <strain evidence="5">DSM 9887</strain>
    </source>
</reference>
<dbReference type="NCBIfam" id="TIGR01891">
    <property type="entry name" value="amidohydrolases"/>
    <property type="match status" value="1"/>
</dbReference>
<comment type="caution">
    <text evidence="4">The sequence shown here is derived from an EMBL/GenBank/DDBJ whole genome shotgun (WGS) entry which is preliminary data.</text>
</comment>
<feature type="binding site" evidence="2">
    <location>
        <position position="138"/>
    </location>
    <ligand>
        <name>Mn(2+)</name>
        <dbReference type="ChEBI" id="CHEBI:29035"/>
        <label>2</label>
    </ligand>
</feature>
<feature type="binding site" evidence="2">
    <location>
        <position position="166"/>
    </location>
    <ligand>
        <name>Mn(2+)</name>
        <dbReference type="ChEBI" id="CHEBI:29035"/>
        <label>2</label>
    </ligand>
</feature>
<evidence type="ECO:0000313" key="4">
    <source>
        <dbReference type="EMBL" id="KNB70169.1"/>
    </source>
</evidence>
<keyword evidence="4" id="KW-0121">Carboxypeptidase</keyword>
<keyword evidence="2" id="KW-0479">Metal-binding</keyword>
<dbReference type="InterPro" id="IPR017439">
    <property type="entry name" value="Amidohydrolase"/>
</dbReference>
<dbReference type="Gene3D" id="3.40.630.10">
    <property type="entry name" value="Zn peptidases"/>
    <property type="match status" value="1"/>
</dbReference>
<evidence type="ECO:0000256" key="1">
    <source>
        <dbReference type="ARBA" id="ARBA00022801"/>
    </source>
</evidence>
<dbReference type="Pfam" id="PF01546">
    <property type="entry name" value="Peptidase_M20"/>
    <property type="match status" value="1"/>
</dbReference>
<sequence length="394" mass="42844">MNATVKGKADESYIKELRREFHRNPELSGQEQRTSQRVIEELKKLSIHEIRPNMAGYGVLAVIGQKKDGPTVALRADMDALPIFEQSGVPFASQNEGVMHACGHDAHTAMLLGAAKILKSTEQELPGRVLLVFQPAEENSPVGGAKPLIEAGAFLDPKPDAIFGLHVWPSLPAGQVGVREGNFMGASDRFRVRIIGKGGHASMPHETIDAAIVAVQVAQVLQTIVSRNVNPLDAGVITLGKIQAGTGHNVIASEALLEGTVRTFAPKTREMIKERFYSIVQSVVESMGATVEIDYQLGYPVLSNTPEMVDIVREASTAMLGERALPQVEPAMVAEDFAVYLQHFPGAFFWLGCGFEDTSLNAPLHHPRFMLDEGMLTTGSEMLAETALRFLRSR</sequence>
<dbReference type="InterPro" id="IPR036264">
    <property type="entry name" value="Bact_exopeptidase_dim_dom"/>
</dbReference>
<dbReference type="InterPro" id="IPR011650">
    <property type="entry name" value="Peptidase_M20_dimer"/>
</dbReference>
<dbReference type="OrthoDB" id="9776731at2"/>
<dbReference type="GO" id="GO:0050118">
    <property type="term" value="F:N-acetyldiaminopimelate deacetylase activity"/>
    <property type="evidence" value="ECO:0007669"/>
    <property type="project" value="UniProtKB-ARBA"/>
</dbReference>
<feature type="domain" description="Peptidase M20 dimerisation" evidence="3">
    <location>
        <begin position="189"/>
        <end position="282"/>
    </location>
</feature>
<dbReference type="GO" id="GO:0004180">
    <property type="term" value="F:carboxypeptidase activity"/>
    <property type="evidence" value="ECO:0007669"/>
    <property type="project" value="UniProtKB-KW"/>
</dbReference>
<dbReference type="SUPFAM" id="SSF55031">
    <property type="entry name" value="Bacterial exopeptidase dimerisation domain"/>
    <property type="match status" value="1"/>
</dbReference>
<dbReference type="PANTHER" id="PTHR11014">
    <property type="entry name" value="PEPTIDASE M20 FAMILY MEMBER"/>
    <property type="match status" value="1"/>
</dbReference>
<keyword evidence="2" id="KW-0464">Manganese</keyword>
<dbReference type="STRING" id="54915.ADS79_29910"/>
<gene>
    <name evidence="4" type="ORF">ADS79_29910</name>
</gene>
<evidence type="ECO:0000259" key="3">
    <source>
        <dbReference type="Pfam" id="PF07687"/>
    </source>
</evidence>
<dbReference type="InterPro" id="IPR002933">
    <property type="entry name" value="Peptidase_M20"/>
</dbReference>
<feature type="binding site" evidence="2">
    <location>
        <position position="365"/>
    </location>
    <ligand>
        <name>Mn(2+)</name>
        <dbReference type="ChEBI" id="CHEBI:29035"/>
        <label>2</label>
    </ligand>
</feature>
<accession>A0A0K9YN76</accession>
<dbReference type="FunFam" id="3.30.70.360:FF:000001">
    <property type="entry name" value="N-acetyldiaminopimelate deacetylase"/>
    <property type="match status" value="1"/>
</dbReference>
<dbReference type="GO" id="GO:0019877">
    <property type="term" value="P:diaminopimelate biosynthetic process"/>
    <property type="evidence" value="ECO:0007669"/>
    <property type="project" value="UniProtKB-ARBA"/>
</dbReference>
<dbReference type="Proteomes" id="UP000036834">
    <property type="component" value="Unassembled WGS sequence"/>
</dbReference>
<feature type="binding site" evidence="2">
    <location>
        <position position="104"/>
    </location>
    <ligand>
        <name>Mn(2+)</name>
        <dbReference type="ChEBI" id="CHEBI:29035"/>
        <label>2</label>
    </ligand>
</feature>
<feature type="binding site" evidence="2">
    <location>
        <position position="102"/>
    </location>
    <ligand>
        <name>Mn(2+)</name>
        <dbReference type="ChEBI" id="CHEBI:29035"/>
        <label>2</label>
    </ligand>
</feature>
<dbReference type="Gene3D" id="3.30.70.360">
    <property type="match status" value="1"/>
</dbReference>
<proteinExistence type="predicted"/>
<protein>
    <submittedName>
        <fullName evidence="4">Carboxypeptidase</fullName>
    </submittedName>
</protein>
<evidence type="ECO:0000256" key="2">
    <source>
        <dbReference type="PIRSR" id="PIRSR005962-1"/>
    </source>
</evidence>
<dbReference type="SUPFAM" id="SSF53187">
    <property type="entry name" value="Zn-dependent exopeptidases"/>
    <property type="match status" value="1"/>
</dbReference>
<evidence type="ECO:0000313" key="5">
    <source>
        <dbReference type="Proteomes" id="UP000036834"/>
    </source>
</evidence>
<dbReference type="PANTHER" id="PTHR11014:SF63">
    <property type="entry name" value="METALLOPEPTIDASE, PUTATIVE (AFU_ORTHOLOGUE AFUA_6G09600)-RELATED"/>
    <property type="match status" value="1"/>
</dbReference>
<dbReference type="PATRIC" id="fig|54915.3.peg.5206"/>
<keyword evidence="1" id="KW-0378">Hydrolase</keyword>
<dbReference type="Pfam" id="PF07687">
    <property type="entry name" value="M20_dimer"/>
    <property type="match status" value="1"/>
</dbReference>
<dbReference type="AlphaFoldDB" id="A0A0K9YN76"/>
<comment type="cofactor">
    <cofactor evidence="2">
        <name>Mn(2+)</name>
        <dbReference type="ChEBI" id="CHEBI:29035"/>
    </cofactor>
    <text evidence="2">The Mn(2+) ion enhances activity.</text>
</comment>
<dbReference type="GO" id="GO:0046872">
    <property type="term" value="F:metal ion binding"/>
    <property type="evidence" value="ECO:0007669"/>
    <property type="project" value="UniProtKB-KW"/>
</dbReference>
<dbReference type="PIRSF" id="PIRSF005962">
    <property type="entry name" value="Pept_M20D_amidohydro"/>
    <property type="match status" value="1"/>
</dbReference>